<feature type="transmembrane region" description="Helical" evidence="6">
    <location>
        <begin position="381"/>
        <end position="404"/>
    </location>
</feature>
<feature type="transmembrane region" description="Helical" evidence="6">
    <location>
        <begin position="672"/>
        <end position="693"/>
    </location>
</feature>
<evidence type="ECO:0000313" key="9">
    <source>
        <dbReference type="EMBL" id="GAO42702.1"/>
    </source>
</evidence>
<dbReference type="Pfam" id="PF12704">
    <property type="entry name" value="MacB_PCD"/>
    <property type="match status" value="1"/>
</dbReference>
<feature type="transmembrane region" description="Helical" evidence="6">
    <location>
        <begin position="752"/>
        <end position="772"/>
    </location>
</feature>
<evidence type="ECO:0000259" key="8">
    <source>
        <dbReference type="Pfam" id="PF12704"/>
    </source>
</evidence>
<evidence type="ECO:0000256" key="2">
    <source>
        <dbReference type="ARBA" id="ARBA00022475"/>
    </source>
</evidence>
<dbReference type="Proteomes" id="UP000033121">
    <property type="component" value="Unassembled WGS sequence"/>
</dbReference>
<comment type="subcellular location">
    <subcellularLocation>
        <location evidence="1">Cell membrane</location>
        <topology evidence="1">Multi-pass membrane protein</topology>
    </subcellularLocation>
</comment>
<reference evidence="9 10" key="1">
    <citation type="submission" date="2015-04" db="EMBL/GenBank/DDBJ databases">
        <title>Whole genome shotgun sequence of Flavihumibacter petaseus NBRC 106054.</title>
        <authorList>
            <person name="Miyazawa S."/>
            <person name="Hosoyama A."/>
            <person name="Hashimoto M."/>
            <person name="Noguchi M."/>
            <person name="Tsuchikane K."/>
            <person name="Ohji S."/>
            <person name="Yamazoe A."/>
            <person name="Ichikawa N."/>
            <person name="Kimura A."/>
            <person name="Fujita N."/>
        </authorList>
    </citation>
    <scope>NUCLEOTIDE SEQUENCE [LARGE SCALE GENOMIC DNA]</scope>
    <source>
        <strain evidence="9 10">NBRC 106054</strain>
    </source>
</reference>
<evidence type="ECO:0000313" key="10">
    <source>
        <dbReference type="Proteomes" id="UP000033121"/>
    </source>
</evidence>
<feature type="transmembrane region" description="Helical" evidence="6">
    <location>
        <begin position="721"/>
        <end position="740"/>
    </location>
</feature>
<feature type="transmembrane region" description="Helical" evidence="6">
    <location>
        <begin position="29"/>
        <end position="49"/>
    </location>
</feature>
<dbReference type="InterPro" id="IPR003838">
    <property type="entry name" value="ABC3_permease_C"/>
</dbReference>
<feature type="transmembrane region" description="Helical" evidence="6">
    <location>
        <begin position="287"/>
        <end position="310"/>
    </location>
</feature>
<dbReference type="AlphaFoldDB" id="A0A0E9MY92"/>
<dbReference type="EMBL" id="BBWV01000001">
    <property type="protein sequence ID" value="GAO42702.1"/>
    <property type="molecule type" value="Genomic_DNA"/>
</dbReference>
<accession>A0A0E9MY92</accession>
<keyword evidence="5 6" id="KW-0472">Membrane</keyword>
<evidence type="ECO:0000256" key="4">
    <source>
        <dbReference type="ARBA" id="ARBA00022989"/>
    </source>
</evidence>
<gene>
    <name evidence="9" type="ORF">FPE01S_01_17180</name>
</gene>
<feature type="transmembrane region" description="Helical" evidence="6">
    <location>
        <begin position="430"/>
        <end position="449"/>
    </location>
</feature>
<dbReference type="GO" id="GO:0005886">
    <property type="term" value="C:plasma membrane"/>
    <property type="evidence" value="ECO:0007669"/>
    <property type="project" value="UniProtKB-SubCell"/>
</dbReference>
<dbReference type="InterPro" id="IPR050250">
    <property type="entry name" value="Macrolide_Exporter_MacB"/>
</dbReference>
<dbReference type="InterPro" id="IPR025857">
    <property type="entry name" value="MacB_PCD"/>
</dbReference>
<feature type="domain" description="ABC3 transporter permease C-terminal" evidence="7">
    <location>
        <begin position="673"/>
        <end position="780"/>
    </location>
</feature>
<feature type="transmembrane region" description="Helical" evidence="6">
    <location>
        <begin position="335"/>
        <end position="361"/>
    </location>
</feature>
<sequence length="792" mass="88169">MSIQTRHRMFKNHFKIAWRSLWRDKQFTFLNVFGLSAGLASVLLIFLWVTDEMGFDRFFVNDDRLYSLLEGTVGHGDVVYSEESTGRLSEAVKMSAPEVEYAAAIAPAKWFAQNTLTAGDRNIKANGQYAERDYFNIFSFTLLQGNSNSVLASKNAIVLSDELAMKLFATTDDIIGKPVRFDHDTTFYVSGVFRKVPAQSSQQFDFVLSFDYFKSVKDWVTSWNARGPQNFVLLKKGADLTAFNKKIENIIGKNSGSDDRKVRAEKFSDGYLYRYDNDTSQTGGRIAYVKLFALLAGFVLLIACINFMNLSTAKASRRLKEVGIKKIVGVRRGQLVLQFLSESFLLTVLSMLLAVMLAVFLLPQFNQATGKQIQLQFTPALATGIVIIGVITGFFAGSYPALYLSGFKPITILKGKLNTPLAELLSRKGLVIFQFALSTILIVAVTVVYQQIMHIRNINLGYNKENIVRFSAEGSILKNEAAFLAAIQETPGVVNAATTFHSIVGRKYSDGLNWPGKDPEQDVYFEVFNVSQNFIKTMEMQVQTGRGFSPDFGMDSLNIVINEAAVKAMGLKDPIGAVVQFHGSNRQIIGVVKDFHFESMHESIKPAFLTLWKGEGSVIARISGNNQQETIAAIEQLYKKYNPDFPFTYSFLDEAYQKQYASETRTAVLSRYFAGLAIVISCLGLFGLTAFMAQKRRKEIGIRKVIGASSAELAAMLSKDFLKLVGIAMLIAFPVSWWIMQQWLLGYAYRISITPMIFLVAGVAVALITLAVTGFQTIKSALANPVESLRTE</sequence>
<organism evidence="9 10">
    <name type="scientific">Flavihumibacter petaseus NBRC 106054</name>
    <dbReference type="NCBI Taxonomy" id="1220578"/>
    <lineage>
        <taxon>Bacteria</taxon>
        <taxon>Pseudomonadati</taxon>
        <taxon>Bacteroidota</taxon>
        <taxon>Chitinophagia</taxon>
        <taxon>Chitinophagales</taxon>
        <taxon>Chitinophagaceae</taxon>
        <taxon>Flavihumibacter</taxon>
    </lineage>
</organism>
<name>A0A0E9MY92_9BACT</name>
<dbReference type="Pfam" id="PF02687">
    <property type="entry name" value="FtsX"/>
    <property type="match status" value="2"/>
</dbReference>
<keyword evidence="3 6" id="KW-0812">Transmembrane</keyword>
<keyword evidence="2" id="KW-1003">Cell membrane</keyword>
<feature type="domain" description="MacB-like periplasmic core" evidence="8">
    <location>
        <begin position="28"/>
        <end position="249"/>
    </location>
</feature>
<evidence type="ECO:0000259" key="7">
    <source>
        <dbReference type="Pfam" id="PF02687"/>
    </source>
</evidence>
<keyword evidence="4 6" id="KW-1133">Transmembrane helix</keyword>
<dbReference type="PANTHER" id="PTHR30572:SF18">
    <property type="entry name" value="ABC-TYPE MACROLIDE FAMILY EXPORT SYSTEM PERMEASE COMPONENT 2"/>
    <property type="match status" value="1"/>
</dbReference>
<dbReference type="GO" id="GO:0022857">
    <property type="term" value="F:transmembrane transporter activity"/>
    <property type="evidence" value="ECO:0007669"/>
    <property type="project" value="TreeGrafter"/>
</dbReference>
<keyword evidence="10" id="KW-1185">Reference proteome</keyword>
<evidence type="ECO:0000256" key="3">
    <source>
        <dbReference type="ARBA" id="ARBA00022692"/>
    </source>
</evidence>
<protein>
    <submittedName>
        <fullName evidence="9">Putative ABC transporter permease protein</fullName>
    </submittedName>
</protein>
<comment type="caution">
    <text evidence="9">The sequence shown here is derived from an EMBL/GenBank/DDBJ whole genome shotgun (WGS) entry which is preliminary data.</text>
</comment>
<proteinExistence type="predicted"/>
<evidence type="ECO:0000256" key="1">
    <source>
        <dbReference type="ARBA" id="ARBA00004651"/>
    </source>
</evidence>
<feature type="domain" description="ABC3 transporter permease C-terminal" evidence="7">
    <location>
        <begin position="294"/>
        <end position="407"/>
    </location>
</feature>
<dbReference type="OrthoDB" id="5933722at2"/>
<evidence type="ECO:0000256" key="6">
    <source>
        <dbReference type="SAM" id="Phobius"/>
    </source>
</evidence>
<evidence type="ECO:0000256" key="5">
    <source>
        <dbReference type="ARBA" id="ARBA00023136"/>
    </source>
</evidence>
<dbReference type="STRING" id="1220578.FPE01S_01_17180"/>
<dbReference type="PANTHER" id="PTHR30572">
    <property type="entry name" value="MEMBRANE COMPONENT OF TRANSPORTER-RELATED"/>
    <property type="match status" value="1"/>
</dbReference>